<evidence type="ECO:0000313" key="11">
    <source>
        <dbReference type="Proteomes" id="UP001403094"/>
    </source>
</evidence>
<comment type="similarity">
    <text evidence="1 5 6">Belongs to the peptidase S8 family.</text>
</comment>
<gene>
    <name evidence="10" type="ORF">GCM10009757_17490</name>
</gene>
<evidence type="ECO:0000313" key="10">
    <source>
        <dbReference type="EMBL" id="GAA2048028.1"/>
    </source>
</evidence>
<feature type="active site" description="Charge relay system" evidence="5">
    <location>
        <position position="453"/>
    </location>
</feature>
<keyword evidence="4 5" id="KW-0720">Serine protease</keyword>
<evidence type="ECO:0000256" key="2">
    <source>
        <dbReference type="ARBA" id="ARBA00022670"/>
    </source>
</evidence>
<evidence type="ECO:0000256" key="5">
    <source>
        <dbReference type="PROSITE-ProRule" id="PRU01240"/>
    </source>
</evidence>
<evidence type="ECO:0000259" key="9">
    <source>
        <dbReference type="Pfam" id="PF00082"/>
    </source>
</evidence>
<organism evidence="10 11">
    <name type="scientific">Streptomyces cheonanensis</name>
    <dbReference type="NCBI Taxonomy" id="312720"/>
    <lineage>
        <taxon>Bacteria</taxon>
        <taxon>Bacillati</taxon>
        <taxon>Actinomycetota</taxon>
        <taxon>Actinomycetes</taxon>
        <taxon>Kitasatosporales</taxon>
        <taxon>Streptomycetaceae</taxon>
        <taxon>Streptomyces</taxon>
    </lineage>
</organism>
<keyword evidence="2 5" id="KW-0645">Protease</keyword>
<dbReference type="InterPro" id="IPR051048">
    <property type="entry name" value="Peptidase_S8/S53_subtilisin"/>
</dbReference>
<feature type="region of interest" description="Disordered" evidence="7">
    <location>
        <begin position="266"/>
        <end position="288"/>
    </location>
</feature>
<sequence>MSKKYPRGLAAGAIAVALAAGLAAPAGAAPGDPGAPGAPTAAGPAGVHDLVLITGDRVLVDAEGAYRGFIPAEGRASIPVRTLTRDGETFVVPQDVRPLIDAGTLDERLFNITRLSADHYRARGGLPLIVTYGGAARSQDSAAARLAEATEDTAEDRTPLDSINGEAFTVTAEETTEVWAALTRSTAGGDAFALAAAPGIATVALDGTVRKSLAESVPQIGTHEVWEAGYDGEGVTIAVLDTGVSEEHADLAGGKVVAAEDFADSGHTGDRDGHGTHVASTAAGTGAHSGGTYTGVAPGADILNGKVLDDDGFGFESGIIAGMEWAVEQGADIVNMSLGGDAGPAIDPMEEAVNRLSAESDALFVVAAGNSGPLPGSIGSPGTADAALTIGAVDKSDTLADFSSIGPRTRDGGLKPDVTAPGVDIAAAGSPGAAIWSYGEPVADGYVAISGTSMATPHAAGAAALLKQHHPDWTGQQLKAALTGSTTGGEGLTAYQQGSGRIDVAAAVEQTVIAETSSLGFGTVPFPHEDADPVTRELTYRNLGDTDVTLDLALDTLGPEGGPAPEGVFTLAAEQLTVPAGGTASVEVTADTSRGTAYGAHSLYVTATGDDGRTVRTAGVVDREEEMFEVAVDARDLAGEPAALWDGHLVNLDTGEFRWLDSEEAGSVRVPGGRYLVDISIHEEDGLTWLMHPALTVDAPVTVDAHVADAGEIALTAPDPAATRQDQVLVYRLVEDGTEDGFYSAWGLGGFDGSFRTAQLGEPADDWQLAGHLTTLLSHGDADYHTFDENPSGFFTGLGREIRRQDLSEAVTHFGSPDGSTQGSLLTWPFVTGGEPVGHEIELPGTRRVFMEGDLGWIHQLWVSEPEWSSVIARDLPAEPGATYERTLNTGVFGPALTGYWGGVHRDGDELSGALHLLTDGAGHEGFGAFADASAVLYRDGEEYARSDTELDTMWPGFVLPAEEAEYRLVTRGSRDPGVYPVSTEVSADFTFRSARTEEMTALPVSVVRFTPEVALDSTAPAGVDGFAVPLVIQGAALDNGVDSLAVEVSLDRGASWSAVPVEDGAVAVDNPAAGGSVSLRATLTDGAGNVSVVTVVDAYRTA</sequence>
<evidence type="ECO:0000256" key="8">
    <source>
        <dbReference type="SAM" id="SignalP"/>
    </source>
</evidence>
<dbReference type="PROSITE" id="PS00136">
    <property type="entry name" value="SUBTILASE_ASP"/>
    <property type="match status" value="1"/>
</dbReference>
<dbReference type="InterPro" id="IPR034213">
    <property type="entry name" value="S8_Vpr-like"/>
</dbReference>
<reference evidence="10 11" key="1">
    <citation type="journal article" date="2019" name="Int. J. Syst. Evol. Microbiol.">
        <title>The Global Catalogue of Microorganisms (GCM) 10K type strain sequencing project: providing services to taxonomists for standard genome sequencing and annotation.</title>
        <authorList>
            <consortium name="The Broad Institute Genomics Platform"/>
            <consortium name="The Broad Institute Genome Sequencing Center for Infectious Disease"/>
            <person name="Wu L."/>
            <person name="Ma J."/>
        </authorList>
    </citation>
    <scope>NUCLEOTIDE SEQUENCE [LARGE SCALE GENOMIC DNA]</scope>
    <source>
        <strain evidence="10 11">JCM 14549</strain>
    </source>
</reference>
<keyword evidence="11" id="KW-1185">Reference proteome</keyword>
<dbReference type="SUPFAM" id="SSF52743">
    <property type="entry name" value="Subtilisin-like"/>
    <property type="match status" value="1"/>
</dbReference>
<keyword evidence="3 5" id="KW-0378">Hydrolase</keyword>
<dbReference type="CDD" id="cd07474">
    <property type="entry name" value="Peptidases_S8_subtilisin_Vpr-like"/>
    <property type="match status" value="1"/>
</dbReference>
<dbReference type="EMBL" id="BAAANQ010000003">
    <property type="protein sequence ID" value="GAA2048028.1"/>
    <property type="molecule type" value="Genomic_DNA"/>
</dbReference>
<dbReference type="Gene3D" id="3.40.50.200">
    <property type="entry name" value="Peptidase S8/S53 domain"/>
    <property type="match status" value="1"/>
</dbReference>
<dbReference type="RefSeq" id="WP_346070144.1">
    <property type="nucleotide sequence ID" value="NZ_BAAANQ010000003.1"/>
</dbReference>
<dbReference type="InterPro" id="IPR023828">
    <property type="entry name" value="Peptidase_S8_Ser-AS"/>
</dbReference>
<keyword evidence="8" id="KW-0732">Signal</keyword>
<dbReference type="InterPro" id="IPR022398">
    <property type="entry name" value="Peptidase_S8_His-AS"/>
</dbReference>
<dbReference type="InterPro" id="IPR023827">
    <property type="entry name" value="Peptidase_S8_Asp-AS"/>
</dbReference>
<protein>
    <submittedName>
        <fullName evidence="10">S8 family serine peptidase</fullName>
    </submittedName>
</protein>
<dbReference type="InterPro" id="IPR015500">
    <property type="entry name" value="Peptidase_S8_subtilisin-rel"/>
</dbReference>
<dbReference type="InterPro" id="IPR017297">
    <property type="entry name" value="Peptidase_S8A_DPH-A"/>
</dbReference>
<dbReference type="PROSITE" id="PS00138">
    <property type="entry name" value="SUBTILASE_SER"/>
    <property type="match status" value="1"/>
</dbReference>
<feature type="signal peptide" evidence="8">
    <location>
        <begin position="1"/>
        <end position="28"/>
    </location>
</feature>
<evidence type="ECO:0000256" key="7">
    <source>
        <dbReference type="SAM" id="MobiDB-lite"/>
    </source>
</evidence>
<comment type="caution">
    <text evidence="10">The sequence shown here is derived from an EMBL/GenBank/DDBJ whole genome shotgun (WGS) entry which is preliminary data.</text>
</comment>
<evidence type="ECO:0000256" key="3">
    <source>
        <dbReference type="ARBA" id="ARBA00022801"/>
    </source>
</evidence>
<feature type="active site" description="Charge relay system" evidence="5">
    <location>
        <position position="274"/>
    </location>
</feature>
<feature type="compositionally biased region" description="Low complexity" evidence="7">
    <location>
        <begin position="276"/>
        <end position="286"/>
    </location>
</feature>
<evidence type="ECO:0000256" key="4">
    <source>
        <dbReference type="ARBA" id="ARBA00022825"/>
    </source>
</evidence>
<dbReference type="PANTHER" id="PTHR43399">
    <property type="entry name" value="SUBTILISIN-RELATED"/>
    <property type="match status" value="1"/>
</dbReference>
<dbReference type="PIRSF" id="PIRSF037854">
    <property type="entry name" value="Dihydropyridine_esterase"/>
    <property type="match status" value="1"/>
</dbReference>
<dbReference type="Pfam" id="PF00082">
    <property type="entry name" value="Peptidase_S8"/>
    <property type="match status" value="1"/>
</dbReference>
<evidence type="ECO:0000256" key="1">
    <source>
        <dbReference type="ARBA" id="ARBA00011073"/>
    </source>
</evidence>
<proteinExistence type="inferred from homology"/>
<dbReference type="PRINTS" id="PR00723">
    <property type="entry name" value="SUBTILISIN"/>
</dbReference>
<accession>A0ABN2V0X1</accession>
<evidence type="ECO:0000256" key="6">
    <source>
        <dbReference type="RuleBase" id="RU003355"/>
    </source>
</evidence>
<dbReference type="InterPro" id="IPR000209">
    <property type="entry name" value="Peptidase_S8/S53_dom"/>
</dbReference>
<feature type="domain" description="Peptidase S8/S53" evidence="9">
    <location>
        <begin position="232"/>
        <end position="500"/>
    </location>
</feature>
<dbReference type="PROSITE" id="PS51892">
    <property type="entry name" value="SUBTILASE"/>
    <property type="match status" value="1"/>
</dbReference>
<dbReference type="Proteomes" id="UP001403094">
    <property type="component" value="Unassembled WGS sequence"/>
</dbReference>
<dbReference type="PANTHER" id="PTHR43399:SF4">
    <property type="entry name" value="CELL WALL-ASSOCIATED PROTEASE"/>
    <property type="match status" value="1"/>
</dbReference>
<dbReference type="InterPro" id="IPR036852">
    <property type="entry name" value="Peptidase_S8/S53_dom_sf"/>
</dbReference>
<dbReference type="PROSITE" id="PS00137">
    <property type="entry name" value="SUBTILASE_HIS"/>
    <property type="match status" value="1"/>
</dbReference>
<name>A0ABN2V0X1_9ACTN</name>
<feature type="chain" id="PRO_5046886200" evidence="8">
    <location>
        <begin position="29"/>
        <end position="1103"/>
    </location>
</feature>
<feature type="active site" description="Charge relay system" evidence="5">
    <location>
        <position position="241"/>
    </location>
</feature>